<accession>A0AAV1CGR1</accession>
<organism evidence="2 3">
    <name type="scientific">Oldenlandia corymbosa var. corymbosa</name>
    <dbReference type="NCBI Taxonomy" id="529605"/>
    <lineage>
        <taxon>Eukaryota</taxon>
        <taxon>Viridiplantae</taxon>
        <taxon>Streptophyta</taxon>
        <taxon>Embryophyta</taxon>
        <taxon>Tracheophyta</taxon>
        <taxon>Spermatophyta</taxon>
        <taxon>Magnoliopsida</taxon>
        <taxon>eudicotyledons</taxon>
        <taxon>Gunneridae</taxon>
        <taxon>Pentapetalae</taxon>
        <taxon>asterids</taxon>
        <taxon>lamiids</taxon>
        <taxon>Gentianales</taxon>
        <taxon>Rubiaceae</taxon>
        <taxon>Rubioideae</taxon>
        <taxon>Spermacoceae</taxon>
        <taxon>Hedyotis-Oldenlandia complex</taxon>
        <taxon>Oldenlandia</taxon>
    </lineage>
</organism>
<dbReference type="EMBL" id="OX459119">
    <property type="protein sequence ID" value="CAI9094155.1"/>
    <property type="molecule type" value="Genomic_DNA"/>
</dbReference>
<evidence type="ECO:0000256" key="1">
    <source>
        <dbReference type="SAM" id="MobiDB-lite"/>
    </source>
</evidence>
<dbReference type="Proteomes" id="UP001161247">
    <property type="component" value="Chromosome 2"/>
</dbReference>
<dbReference type="AlphaFoldDB" id="A0AAV1CGR1"/>
<name>A0AAV1CGR1_OLDCO</name>
<gene>
    <name evidence="2" type="ORF">OLC1_LOCUS5386</name>
</gene>
<protein>
    <submittedName>
        <fullName evidence="2">OLC1v1029845C1</fullName>
    </submittedName>
</protein>
<evidence type="ECO:0000313" key="3">
    <source>
        <dbReference type="Proteomes" id="UP001161247"/>
    </source>
</evidence>
<reference evidence="2" key="1">
    <citation type="submission" date="2023-03" db="EMBL/GenBank/DDBJ databases">
        <authorList>
            <person name="Julca I."/>
        </authorList>
    </citation>
    <scope>NUCLEOTIDE SEQUENCE</scope>
</reference>
<proteinExistence type="predicted"/>
<sequence>MDNLSRSGIVDEAATSCSDRGMASMIETEIALKCGNDDWIDEMLTLSGSMRHLVGDSGWMNTRSVVVRNTRECTSKSMEVSSSNNGEGGGSSVIDPMYSG</sequence>
<keyword evidence="3" id="KW-1185">Reference proteome</keyword>
<feature type="region of interest" description="Disordered" evidence="1">
    <location>
        <begin position="73"/>
        <end position="100"/>
    </location>
</feature>
<evidence type="ECO:0000313" key="2">
    <source>
        <dbReference type="EMBL" id="CAI9094155.1"/>
    </source>
</evidence>